<dbReference type="EMBL" id="AWWV01012246">
    <property type="protein sequence ID" value="OMO68135.1"/>
    <property type="molecule type" value="Genomic_DNA"/>
</dbReference>
<dbReference type="Proteomes" id="UP000188268">
    <property type="component" value="Unassembled WGS sequence"/>
</dbReference>
<evidence type="ECO:0000313" key="1">
    <source>
        <dbReference type="EMBL" id="OMO68135.1"/>
    </source>
</evidence>
<protein>
    <submittedName>
        <fullName evidence="1">Uncharacterized protein</fullName>
    </submittedName>
</protein>
<reference evidence="1 2" key="1">
    <citation type="submission" date="2013-09" db="EMBL/GenBank/DDBJ databases">
        <title>Corchorus capsularis genome sequencing.</title>
        <authorList>
            <person name="Alam M."/>
            <person name="Haque M.S."/>
            <person name="Islam M.S."/>
            <person name="Emdad E.M."/>
            <person name="Islam M.M."/>
            <person name="Ahmed B."/>
            <person name="Halim A."/>
            <person name="Hossen Q.M.M."/>
            <person name="Hossain M.Z."/>
            <person name="Ahmed R."/>
            <person name="Khan M.M."/>
            <person name="Islam R."/>
            <person name="Rashid M.M."/>
            <person name="Khan S.A."/>
            <person name="Rahman M.S."/>
            <person name="Alam M."/>
        </authorList>
    </citation>
    <scope>NUCLEOTIDE SEQUENCE [LARGE SCALE GENOMIC DNA]</scope>
    <source>
        <strain evidence="2">cv. CVL-1</strain>
        <tissue evidence="1">Whole seedling</tissue>
    </source>
</reference>
<comment type="caution">
    <text evidence="1">The sequence shown here is derived from an EMBL/GenBank/DDBJ whole genome shotgun (WGS) entry which is preliminary data.</text>
</comment>
<gene>
    <name evidence="1" type="ORF">CCACVL1_20070</name>
</gene>
<dbReference type="Gramene" id="OMO68135">
    <property type="protein sequence ID" value="OMO68135"/>
    <property type="gene ID" value="CCACVL1_20070"/>
</dbReference>
<organism evidence="1 2">
    <name type="scientific">Corchorus capsularis</name>
    <name type="common">Jute</name>
    <dbReference type="NCBI Taxonomy" id="210143"/>
    <lineage>
        <taxon>Eukaryota</taxon>
        <taxon>Viridiplantae</taxon>
        <taxon>Streptophyta</taxon>
        <taxon>Embryophyta</taxon>
        <taxon>Tracheophyta</taxon>
        <taxon>Spermatophyta</taxon>
        <taxon>Magnoliopsida</taxon>
        <taxon>eudicotyledons</taxon>
        <taxon>Gunneridae</taxon>
        <taxon>Pentapetalae</taxon>
        <taxon>rosids</taxon>
        <taxon>malvids</taxon>
        <taxon>Malvales</taxon>
        <taxon>Malvaceae</taxon>
        <taxon>Grewioideae</taxon>
        <taxon>Apeibeae</taxon>
        <taxon>Corchorus</taxon>
    </lineage>
</organism>
<dbReference type="OrthoDB" id="296187at2759"/>
<name>A0A1R3HCU4_COCAP</name>
<keyword evidence="2" id="KW-1185">Reference proteome</keyword>
<sequence>MAENVLAESRMMISDCRKRMRRKAQNSKMLAAP</sequence>
<evidence type="ECO:0000313" key="2">
    <source>
        <dbReference type="Proteomes" id="UP000188268"/>
    </source>
</evidence>
<accession>A0A1R3HCU4</accession>
<proteinExistence type="predicted"/>
<dbReference type="AlphaFoldDB" id="A0A1R3HCU4"/>